<evidence type="ECO:0000313" key="2">
    <source>
        <dbReference type="Proteomes" id="UP001500984"/>
    </source>
</evidence>
<comment type="caution">
    <text evidence="1">The sequence shown here is derived from an EMBL/GenBank/DDBJ whole genome shotgun (WGS) entry which is preliminary data.</text>
</comment>
<sequence length="53" mass="6337">MTALPRRGIRLRRPLLGRPPALRFRELRFRELRASPPVFVRLRFAPCRSPARR</sequence>
<gene>
    <name evidence="1" type="ORF">GCM10009823_25550</name>
</gene>
<protein>
    <submittedName>
        <fullName evidence="1">Uncharacterized protein</fullName>
    </submittedName>
</protein>
<dbReference type="Proteomes" id="UP001500984">
    <property type="component" value="Unassembled WGS sequence"/>
</dbReference>
<name>A0ABN2X324_9MICO</name>
<proteinExistence type="predicted"/>
<dbReference type="EMBL" id="BAAAPZ010000012">
    <property type="protein sequence ID" value="GAA2102225.1"/>
    <property type="molecule type" value="Genomic_DNA"/>
</dbReference>
<evidence type="ECO:0000313" key="1">
    <source>
        <dbReference type="EMBL" id="GAA2102225.1"/>
    </source>
</evidence>
<keyword evidence="2" id="KW-1185">Reference proteome</keyword>
<accession>A0ABN2X324</accession>
<organism evidence="1 2">
    <name type="scientific">Brevibacterium salitolerans</name>
    <dbReference type="NCBI Taxonomy" id="1403566"/>
    <lineage>
        <taxon>Bacteria</taxon>
        <taxon>Bacillati</taxon>
        <taxon>Actinomycetota</taxon>
        <taxon>Actinomycetes</taxon>
        <taxon>Micrococcales</taxon>
        <taxon>Brevibacteriaceae</taxon>
        <taxon>Brevibacterium</taxon>
    </lineage>
</organism>
<reference evidence="1 2" key="1">
    <citation type="journal article" date="2019" name="Int. J. Syst. Evol. Microbiol.">
        <title>The Global Catalogue of Microorganisms (GCM) 10K type strain sequencing project: providing services to taxonomists for standard genome sequencing and annotation.</title>
        <authorList>
            <consortium name="The Broad Institute Genomics Platform"/>
            <consortium name="The Broad Institute Genome Sequencing Center for Infectious Disease"/>
            <person name="Wu L."/>
            <person name="Ma J."/>
        </authorList>
    </citation>
    <scope>NUCLEOTIDE SEQUENCE [LARGE SCALE GENOMIC DNA]</scope>
    <source>
        <strain evidence="1 2">JCM 15900</strain>
    </source>
</reference>